<dbReference type="InterPro" id="IPR026444">
    <property type="entry name" value="Secre_tail"/>
</dbReference>
<dbReference type="SMART" id="SM00710">
    <property type="entry name" value="PbH1"/>
    <property type="match status" value="7"/>
</dbReference>
<protein>
    <submittedName>
        <fullName evidence="4">T9SS type A sorting domain-containing protein</fullName>
    </submittedName>
</protein>
<dbReference type="RefSeq" id="WP_150087418.1">
    <property type="nucleotide sequence ID" value="NZ_VWSF01000003.1"/>
</dbReference>
<evidence type="ECO:0000259" key="2">
    <source>
        <dbReference type="Pfam" id="PF13229"/>
    </source>
</evidence>
<evidence type="ECO:0000259" key="3">
    <source>
        <dbReference type="Pfam" id="PF18962"/>
    </source>
</evidence>
<dbReference type="InterPro" id="IPR011050">
    <property type="entry name" value="Pectin_lyase_fold/virulence"/>
</dbReference>
<reference evidence="4 5" key="1">
    <citation type="submission" date="2019-09" db="EMBL/GenBank/DDBJ databases">
        <title>Genome sequence and assembly of Adhaeribacter sp.</title>
        <authorList>
            <person name="Chhetri G."/>
        </authorList>
    </citation>
    <scope>NUCLEOTIDE SEQUENCE [LARGE SCALE GENOMIC DNA]</scope>
    <source>
        <strain evidence="4 5">DK36</strain>
    </source>
</reference>
<organism evidence="4 5">
    <name type="scientific">Adhaeribacter rhizoryzae</name>
    <dbReference type="NCBI Taxonomy" id="2607907"/>
    <lineage>
        <taxon>Bacteria</taxon>
        <taxon>Pseudomonadati</taxon>
        <taxon>Bacteroidota</taxon>
        <taxon>Cytophagia</taxon>
        <taxon>Cytophagales</taxon>
        <taxon>Hymenobacteraceae</taxon>
        <taxon>Adhaeribacter</taxon>
    </lineage>
</organism>
<accession>A0A5M6DPA8</accession>
<feature type="chain" id="PRO_5024370246" evidence="1">
    <location>
        <begin position="27"/>
        <end position="1028"/>
    </location>
</feature>
<evidence type="ECO:0000313" key="4">
    <source>
        <dbReference type="EMBL" id="KAA5548286.1"/>
    </source>
</evidence>
<feature type="domain" description="Right handed beta helix" evidence="2">
    <location>
        <begin position="112"/>
        <end position="267"/>
    </location>
</feature>
<gene>
    <name evidence="4" type="ORF">F0145_06045</name>
</gene>
<dbReference type="Pfam" id="PF18962">
    <property type="entry name" value="Por_Secre_tail"/>
    <property type="match status" value="1"/>
</dbReference>
<dbReference type="InterPro" id="IPR039448">
    <property type="entry name" value="Beta_helix"/>
</dbReference>
<dbReference type="Gene3D" id="2.160.20.10">
    <property type="entry name" value="Single-stranded right-handed beta-helix, Pectin lyase-like"/>
    <property type="match status" value="1"/>
</dbReference>
<sequence length="1028" mass="109716">MKIHLHQFLPVLFLSLLINATLESQAQTVRYVAPAGTDAGNCPVGSPCATLNYAIQVASAGDVVQLAPGTYNQKATINKPITLQGAGAGTNPNVHSIITGNAPALSGRGITLAAGVANITIKDLRVQAFGGGSGIYGSGRNNNLRIQQVQVYQNLGGSSAEAGIHLNGPIADITLQNIDAQYNSTRGIVIWNGLKERITISNCTISNNNLAGLELQDGTASGITITDNIIQNNKDSGMSLVGLSAGAGANLITGNTLTNNGRFGIEVKLPAGNGQETGDGSILLMNNRVERTLPIAATELRDLAGIAVYRRNWTAANLDIPQGVVLKQNTVLGYRQASASDGFGIVVEGNNMQVLNNTVSGCDVAIQMQAGHLPYNALTTTDGDQGNLTDEYFGRGNTPGSSGVIRDNIFDGNITDTRYVGLPAPPEFDRTWIGTLSAEWGEASNWQEEAVPTATSDVIIPAGTPHDPIITDVQAVNNIKIAEGASLAVQEGALQLQGYLRNEGTLIQSNVGELTFTGVQRQTLGGTKTLEVQNLQVGAAGLELAGPINIKNKLSLNGTLYTNNFPLILLAGPAGTAQVTGLDKGNIAGLVTMQRKFAAETSPTTGYEILATPFTSASMQDFFGAELPENQALVQPFAYNEVRTADNSVNNFEQGWQPITNFNAPLQAGLAIRAKSEQGQTIMITGTLQNQAVEVSGLTRSTGRQSGWHLLGNPYAAPLDWRRIEVPAGMGHALYTLGESGNYNSYVNGFSTNAQEPLIQPMNGFFVRVQEGPVNFRFNPNQLANAVESPTPVQTENRSQLHLQIAAGAKKDVTIIYFEAGATAQPDSRYDAYKLPAVNATDPMVYSQSENEKLAINGLANLEAGQAVVIPMGVSGKEGEEITLQARLLLNFAPNLFIFLEDRETGIFQNLRENPVYNFNLSSPETTNRFFIHFTPDNISVKEAANTVAVYPNPVKGFLQVSLNGLNQEQSVAAVLYNNLGQVVFRQMLPVRNGRVAEKLNLANQLKGVHVLHLQTQQGIIQRKIVLQ</sequence>
<proteinExistence type="predicted"/>
<feature type="domain" description="Secretion system C-terminal sorting" evidence="3">
    <location>
        <begin position="950"/>
        <end position="1026"/>
    </location>
</feature>
<keyword evidence="5" id="KW-1185">Reference proteome</keyword>
<dbReference type="AlphaFoldDB" id="A0A5M6DPA8"/>
<keyword evidence="1" id="KW-0732">Signal</keyword>
<feature type="signal peptide" evidence="1">
    <location>
        <begin position="1"/>
        <end position="26"/>
    </location>
</feature>
<comment type="caution">
    <text evidence="4">The sequence shown here is derived from an EMBL/GenBank/DDBJ whole genome shotgun (WGS) entry which is preliminary data.</text>
</comment>
<dbReference type="InterPro" id="IPR006626">
    <property type="entry name" value="PbH1"/>
</dbReference>
<dbReference type="Pfam" id="PF13229">
    <property type="entry name" value="Beta_helix"/>
    <property type="match status" value="1"/>
</dbReference>
<dbReference type="EMBL" id="VWSF01000003">
    <property type="protein sequence ID" value="KAA5548286.1"/>
    <property type="molecule type" value="Genomic_DNA"/>
</dbReference>
<evidence type="ECO:0000256" key="1">
    <source>
        <dbReference type="SAM" id="SignalP"/>
    </source>
</evidence>
<dbReference type="SUPFAM" id="SSF51126">
    <property type="entry name" value="Pectin lyase-like"/>
    <property type="match status" value="1"/>
</dbReference>
<dbReference type="Proteomes" id="UP000323426">
    <property type="component" value="Unassembled WGS sequence"/>
</dbReference>
<name>A0A5M6DPA8_9BACT</name>
<evidence type="ECO:0000313" key="5">
    <source>
        <dbReference type="Proteomes" id="UP000323426"/>
    </source>
</evidence>
<dbReference type="InterPro" id="IPR012334">
    <property type="entry name" value="Pectin_lyas_fold"/>
</dbReference>
<dbReference type="NCBIfam" id="TIGR04183">
    <property type="entry name" value="Por_Secre_tail"/>
    <property type="match status" value="1"/>
</dbReference>